<accession>A0A212KCW4</accession>
<evidence type="ECO:0000256" key="1">
    <source>
        <dbReference type="SAM" id="Phobius"/>
    </source>
</evidence>
<feature type="transmembrane region" description="Helical" evidence="1">
    <location>
        <begin position="32"/>
        <end position="56"/>
    </location>
</feature>
<sequence>MLERIFVETLILFNKCIFFVCYGHFYPLNTQFLFINFLDFYPSANYPASYATFAFYNKICIYLKLHRRFFDAFCNFFSGIISILASLCR</sequence>
<feature type="transmembrane region" description="Helical" evidence="1">
    <location>
        <begin position="68"/>
        <end position="87"/>
    </location>
</feature>
<keyword evidence="1" id="KW-0812">Transmembrane</keyword>
<proteinExistence type="predicted"/>
<dbReference type="EMBL" id="FLUP01000001">
    <property type="protein sequence ID" value="SBW09502.1"/>
    <property type="molecule type" value="Genomic_DNA"/>
</dbReference>
<name>A0A212KCW4_9BACT</name>
<reference evidence="2" key="1">
    <citation type="submission" date="2016-04" db="EMBL/GenBank/DDBJ databases">
        <authorList>
            <person name="Evans L.H."/>
            <person name="Alamgir A."/>
            <person name="Owens N."/>
            <person name="Weber N.D."/>
            <person name="Virtaneva K."/>
            <person name="Barbian K."/>
            <person name="Babar A."/>
            <person name="Rosenke K."/>
        </authorList>
    </citation>
    <scope>NUCLEOTIDE SEQUENCE</scope>
    <source>
        <strain evidence="2">92-2</strain>
    </source>
</reference>
<evidence type="ECO:0000313" key="2">
    <source>
        <dbReference type="EMBL" id="SBW09502.1"/>
    </source>
</evidence>
<protein>
    <submittedName>
        <fullName evidence="2">Uncharacterized protein</fullName>
    </submittedName>
</protein>
<keyword evidence="1" id="KW-1133">Transmembrane helix</keyword>
<dbReference type="AlphaFoldDB" id="A0A212KCW4"/>
<gene>
    <name evidence="2" type="ORF">KM92DES2_12718</name>
</gene>
<organism evidence="2">
    <name type="scientific">uncultured Desulfovibrio sp</name>
    <dbReference type="NCBI Taxonomy" id="167968"/>
    <lineage>
        <taxon>Bacteria</taxon>
        <taxon>Pseudomonadati</taxon>
        <taxon>Thermodesulfobacteriota</taxon>
        <taxon>Desulfovibrionia</taxon>
        <taxon>Desulfovibrionales</taxon>
        <taxon>Desulfovibrionaceae</taxon>
        <taxon>Desulfovibrio</taxon>
        <taxon>environmental samples</taxon>
    </lineage>
</organism>
<keyword evidence="1" id="KW-0472">Membrane</keyword>
<feature type="transmembrane region" description="Helical" evidence="1">
    <location>
        <begin position="5"/>
        <end position="26"/>
    </location>
</feature>